<evidence type="ECO:0000256" key="5">
    <source>
        <dbReference type="ARBA" id="ARBA00022801"/>
    </source>
</evidence>
<evidence type="ECO:0000256" key="9">
    <source>
        <dbReference type="SAM" id="SignalP"/>
    </source>
</evidence>
<evidence type="ECO:0000313" key="12">
    <source>
        <dbReference type="EMBL" id="ATL46786.1"/>
    </source>
</evidence>
<evidence type="ECO:0000259" key="11">
    <source>
        <dbReference type="Pfam" id="PF05193"/>
    </source>
</evidence>
<evidence type="ECO:0000256" key="4">
    <source>
        <dbReference type="ARBA" id="ARBA00022723"/>
    </source>
</evidence>
<organism evidence="12 13">
    <name type="scientific">Chitinophaga caeni</name>
    <dbReference type="NCBI Taxonomy" id="2029983"/>
    <lineage>
        <taxon>Bacteria</taxon>
        <taxon>Pseudomonadati</taxon>
        <taxon>Bacteroidota</taxon>
        <taxon>Chitinophagia</taxon>
        <taxon>Chitinophagales</taxon>
        <taxon>Chitinophagaceae</taxon>
        <taxon>Chitinophaga</taxon>
    </lineage>
</organism>
<evidence type="ECO:0000256" key="3">
    <source>
        <dbReference type="ARBA" id="ARBA00022670"/>
    </source>
</evidence>
<protein>
    <submittedName>
        <fullName evidence="12">Peptidase M16</fullName>
    </submittedName>
</protein>
<dbReference type="AlphaFoldDB" id="A0A291QS77"/>
<keyword evidence="5" id="KW-0378">Hydrolase</keyword>
<dbReference type="SUPFAM" id="SSF63411">
    <property type="entry name" value="LuxS/MPP-like metallohydrolase"/>
    <property type="match status" value="4"/>
</dbReference>
<dbReference type="PANTHER" id="PTHR43690:SF17">
    <property type="entry name" value="PROTEIN YHJJ"/>
    <property type="match status" value="1"/>
</dbReference>
<feature type="signal peptide" evidence="9">
    <location>
        <begin position="1"/>
        <end position="20"/>
    </location>
</feature>
<evidence type="ECO:0000256" key="8">
    <source>
        <dbReference type="RuleBase" id="RU004447"/>
    </source>
</evidence>
<evidence type="ECO:0000256" key="6">
    <source>
        <dbReference type="ARBA" id="ARBA00022833"/>
    </source>
</evidence>
<comment type="similarity">
    <text evidence="2 8">Belongs to the peptidase M16 family.</text>
</comment>
<feature type="chain" id="PRO_5012313137" evidence="9">
    <location>
        <begin position="21"/>
        <end position="978"/>
    </location>
</feature>
<evidence type="ECO:0000256" key="7">
    <source>
        <dbReference type="ARBA" id="ARBA00023049"/>
    </source>
</evidence>
<proteinExistence type="inferred from homology"/>
<feature type="domain" description="Peptidase M16 N-terminal" evidence="10">
    <location>
        <begin position="59"/>
        <end position="105"/>
    </location>
</feature>
<dbReference type="GO" id="GO:0046872">
    <property type="term" value="F:metal ion binding"/>
    <property type="evidence" value="ECO:0007669"/>
    <property type="project" value="UniProtKB-KW"/>
</dbReference>
<evidence type="ECO:0000256" key="1">
    <source>
        <dbReference type="ARBA" id="ARBA00001947"/>
    </source>
</evidence>
<comment type="cofactor">
    <cofactor evidence="1">
        <name>Zn(2+)</name>
        <dbReference type="ChEBI" id="CHEBI:29105"/>
    </cofactor>
</comment>
<sequence>MKIFKLCLLLVFVAQLPLLAQDKYEWKEAKSGGYTYKYVTNDPMQARFYTLDNGLTVILSVNKKEPRIQTLIGVRAGSNNDPKDHTGLAHYLEHLLFKGTDKFGSLDWSKEKPYLDEIEGLYDTYNQTTDEAARREIYRKIDSVSGIAATYAIANEYDKMMTAMGAQKTNAHTWVEETVYEEDIPSNAVDKYLAVQAERFRNPQFRLFHTELEAVYEEKNRGLDNDNNKLFESLLDAAFPTHNYGQQTTIGTIEHLKNPSLKAIRKFYDEYYVPNNMAVVMAGDFDPDYVIKRIDRDFGFMKEKTVDAYAGTKEAAITAPVVRNVYGPDAESVNLAFRLPGASDTKSAVIIGAISQILSNGKAGLFDLNLNQDQKVLGAGSGVLSFKDYSLLYMSGQAKNGQSLEEVRDLMLGQLDILRKGDFDESLLKAIVNNYKFDEMQGLENNNNRATTIMDSYIKSAGKNWAADVAFIDDLGKLTKQQIVDFANKNLEDNYVIVYKRKGEDKNIQKVVKPPITPVAVNRDAQSDFLKSIASMPATPVSPQWLDFNKDIQKGKIGQAEVLSVQNKNNEIFHLYYRIDLGSWDNKLLGLATAYLDFLGTDKLSAQDISKNFYNIACSYSVSSGSENSSMTITGLQENFDKAVSMFEDVIRNCKVDEAAFEALKARIMKSRADAKLSKGQIMRALTNYGLYGQENPYNYTFTNEELANIKAQDLVNLLHNLVNYKPTIIYYGPKTLTAAITDIKRLHKMPASFLAVPKGVDFKQQVPQKSSVLFADYDMVQSEVNWVYSNNKYDPAKTAVVGLFNAYFGGGMGSIVFQTIRESKALAYSTYAVYRGPSKKDDLYSTIAYVGSQADKMKEAIAGMNELLNDLPHSEKALEVARKSMKQDIETERITEDGIIFSYLAAKKLGLDYDIRKSVYQKIDQLTFDDINKFHQQNIAHKPYTYCIVGSKDRINQDLLKQYGDVKVVTLDELFGY</sequence>
<dbReference type="Pfam" id="PF00675">
    <property type="entry name" value="Peptidase_M16"/>
    <property type="match status" value="3"/>
</dbReference>
<keyword evidence="9" id="KW-0732">Signal</keyword>
<dbReference type="OrthoDB" id="9811314at2"/>
<feature type="domain" description="Peptidase M16 C-terminal" evidence="11">
    <location>
        <begin position="261"/>
        <end position="434"/>
    </location>
</feature>
<keyword evidence="3" id="KW-0645">Protease</keyword>
<dbReference type="GO" id="GO:0006508">
    <property type="term" value="P:proteolysis"/>
    <property type="evidence" value="ECO:0007669"/>
    <property type="project" value="UniProtKB-KW"/>
</dbReference>
<keyword evidence="4" id="KW-0479">Metal-binding</keyword>
<dbReference type="InterPro" id="IPR007863">
    <property type="entry name" value="Peptidase_M16_C"/>
</dbReference>
<evidence type="ECO:0000313" key="13">
    <source>
        <dbReference type="Proteomes" id="UP000220133"/>
    </source>
</evidence>
<dbReference type="GO" id="GO:0004222">
    <property type="term" value="F:metalloendopeptidase activity"/>
    <property type="evidence" value="ECO:0007669"/>
    <property type="project" value="InterPro"/>
</dbReference>
<dbReference type="Pfam" id="PF05193">
    <property type="entry name" value="Peptidase_M16_C"/>
    <property type="match status" value="2"/>
</dbReference>
<dbReference type="PANTHER" id="PTHR43690">
    <property type="entry name" value="NARDILYSIN"/>
    <property type="match status" value="1"/>
</dbReference>
<dbReference type="RefSeq" id="WP_098193173.1">
    <property type="nucleotide sequence ID" value="NZ_CP023777.1"/>
</dbReference>
<dbReference type="InterPro" id="IPR001431">
    <property type="entry name" value="Pept_M16_Zn_BS"/>
</dbReference>
<reference evidence="12 13" key="1">
    <citation type="submission" date="2017-10" db="EMBL/GenBank/DDBJ databases">
        <title>Paenichitinophaga pekingensis gen. nov., sp. nov., isolated from activated sludge.</title>
        <authorList>
            <person name="Jin D."/>
            <person name="Kong X."/>
            <person name="Deng Y."/>
            <person name="Bai Z."/>
        </authorList>
    </citation>
    <scope>NUCLEOTIDE SEQUENCE [LARGE SCALE GENOMIC DNA]</scope>
    <source>
        <strain evidence="12 13">13</strain>
    </source>
</reference>
<evidence type="ECO:0000259" key="10">
    <source>
        <dbReference type="Pfam" id="PF00675"/>
    </source>
</evidence>
<dbReference type="InterPro" id="IPR011765">
    <property type="entry name" value="Pept_M16_N"/>
</dbReference>
<keyword evidence="13" id="KW-1185">Reference proteome</keyword>
<name>A0A291QS77_9BACT</name>
<dbReference type="EMBL" id="CP023777">
    <property type="protein sequence ID" value="ATL46786.1"/>
    <property type="molecule type" value="Genomic_DNA"/>
</dbReference>
<feature type="domain" description="Peptidase M16 N-terminal" evidence="10">
    <location>
        <begin position="596"/>
        <end position="676"/>
    </location>
</feature>
<dbReference type="InterPro" id="IPR050626">
    <property type="entry name" value="Peptidase_M16"/>
</dbReference>
<gene>
    <name evidence="12" type="ORF">COR50_06125</name>
</gene>
<evidence type="ECO:0000256" key="2">
    <source>
        <dbReference type="ARBA" id="ARBA00007261"/>
    </source>
</evidence>
<keyword evidence="6" id="KW-0862">Zinc</keyword>
<feature type="domain" description="Peptidase M16 N-terminal" evidence="10">
    <location>
        <begin position="154"/>
        <end position="248"/>
    </location>
</feature>
<dbReference type="KEGG" id="cbae:COR50_06125"/>
<feature type="domain" description="Peptidase M16 C-terminal" evidence="11">
    <location>
        <begin position="759"/>
        <end position="882"/>
    </location>
</feature>
<dbReference type="Proteomes" id="UP000220133">
    <property type="component" value="Chromosome"/>
</dbReference>
<keyword evidence="7" id="KW-0482">Metalloprotease</keyword>
<accession>A0A291QS77</accession>
<dbReference type="Gene3D" id="3.30.830.10">
    <property type="entry name" value="Metalloenzyme, LuxS/M16 peptidase-like"/>
    <property type="match status" value="4"/>
</dbReference>
<dbReference type="InterPro" id="IPR011249">
    <property type="entry name" value="Metalloenz_LuxS/M16"/>
</dbReference>
<dbReference type="PROSITE" id="PS00143">
    <property type="entry name" value="INSULINASE"/>
    <property type="match status" value="1"/>
</dbReference>